<gene>
    <name evidence="2" type="ORF">PCOR1329_LOCUS5849</name>
</gene>
<protein>
    <recommendedName>
        <fullName evidence="4">Secreted protein</fullName>
    </recommendedName>
</protein>
<reference evidence="2" key="1">
    <citation type="submission" date="2023-10" db="EMBL/GenBank/DDBJ databases">
        <authorList>
            <person name="Chen Y."/>
            <person name="Shah S."/>
            <person name="Dougan E. K."/>
            <person name="Thang M."/>
            <person name="Chan C."/>
        </authorList>
    </citation>
    <scope>NUCLEOTIDE SEQUENCE [LARGE SCALE GENOMIC DNA]</scope>
</reference>
<comment type="caution">
    <text evidence="2">The sequence shown here is derived from an EMBL/GenBank/DDBJ whole genome shotgun (WGS) entry which is preliminary data.</text>
</comment>
<dbReference type="Proteomes" id="UP001189429">
    <property type="component" value="Unassembled WGS sequence"/>
</dbReference>
<feature type="signal peptide" evidence="1">
    <location>
        <begin position="1"/>
        <end position="31"/>
    </location>
</feature>
<evidence type="ECO:0000313" key="2">
    <source>
        <dbReference type="EMBL" id="CAK0796472.1"/>
    </source>
</evidence>
<name>A0ABN9Q067_9DINO</name>
<feature type="chain" id="PRO_5047240034" description="Secreted protein" evidence="1">
    <location>
        <begin position="32"/>
        <end position="126"/>
    </location>
</feature>
<proteinExistence type="predicted"/>
<evidence type="ECO:0008006" key="4">
    <source>
        <dbReference type="Google" id="ProtNLM"/>
    </source>
</evidence>
<accession>A0ABN9Q067</accession>
<evidence type="ECO:0000313" key="3">
    <source>
        <dbReference type="Proteomes" id="UP001189429"/>
    </source>
</evidence>
<keyword evidence="1" id="KW-0732">Signal</keyword>
<keyword evidence="3" id="KW-1185">Reference proteome</keyword>
<evidence type="ECO:0000256" key="1">
    <source>
        <dbReference type="SAM" id="SignalP"/>
    </source>
</evidence>
<sequence length="126" mass="14063">MITMASMVTTAASPAAATALLAAIAAAAAAAASPDYKRWNWWSENDYREERSGFLFVMGSTNHELRSGDSRQAWDVCYCDDMCDFDENWFKVGQMRFAPFQLVAHARSSFFWLTPSRSDLVGFVLA</sequence>
<organism evidence="2 3">
    <name type="scientific">Prorocentrum cordatum</name>
    <dbReference type="NCBI Taxonomy" id="2364126"/>
    <lineage>
        <taxon>Eukaryota</taxon>
        <taxon>Sar</taxon>
        <taxon>Alveolata</taxon>
        <taxon>Dinophyceae</taxon>
        <taxon>Prorocentrales</taxon>
        <taxon>Prorocentraceae</taxon>
        <taxon>Prorocentrum</taxon>
    </lineage>
</organism>
<dbReference type="EMBL" id="CAUYUJ010001558">
    <property type="protein sequence ID" value="CAK0796472.1"/>
    <property type="molecule type" value="Genomic_DNA"/>
</dbReference>